<dbReference type="InterPro" id="IPR052546">
    <property type="entry name" value="Transposase_8_domain"/>
</dbReference>
<dbReference type="GO" id="GO:0004803">
    <property type="term" value="F:transposase activity"/>
    <property type="evidence" value="ECO:0007669"/>
    <property type="project" value="InterPro"/>
</dbReference>
<accession>A0A2H9T2A8</accession>
<dbReference type="Gene3D" id="1.10.10.10">
    <property type="entry name" value="Winged helix-like DNA-binding domain superfamily/Winged helix DNA-binding domain"/>
    <property type="match status" value="1"/>
</dbReference>
<dbReference type="InterPro" id="IPR036388">
    <property type="entry name" value="WH-like_DNA-bd_sf"/>
</dbReference>
<dbReference type="InterPro" id="IPR002514">
    <property type="entry name" value="Transposase_8"/>
</dbReference>
<comment type="caution">
    <text evidence="1">The sequence shown here is derived from an EMBL/GenBank/DDBJ whole genome shotgun (WGS) entry which is preliminary data.</text>
</comment>
<evidence type="ECO:0000313" key="1">
    <source>
        <dbReference type="EMBL" id="PJE77349.1"/>
    </source>
</evidence>
<organism evidence="1">
    <name type="scientific">invertebrate metagenome</name>
    <dbReference type="NCBI Taxonomy" id="1711999"/>
    <lineage>
        <taxon>unclassified sequences</taxon>
        <taxon>metagenomes</taxon>
        <taxon>organismal metagenomes</taxon>
    </lineage>
</organism>
<reference evidence="1" key="1">
    <citation type="journal article" date="2017" name="Appl. Environ. Microbiol.">
        <title>Molecular characterization of an Endozoicomonas-like organism causing infection in king scallop Pecten maximus L.</title>
        <authorList>
            <person name="Cano I."/>
            <person name="van Aerle R."/>
            <person name="Ross S."/>
            <person name="Verner-Jeffreys D.W."/>
            <person name="Paley R.K."/>
            <person name="Rimmer G."/>
            <person name="Ryder D."/>
            <person name="Hooper P."/>
            <person name="Stone D."/>
            <person name="Feist S.W."/>
        </authorList>
    </citation>
    <scope>NUCLEOTIDE SEQUENCE</scope>
</reference>
<dbReference type="PANTHER" id="PTHR33609:SF5">
    <property type="entry name" value="LOW CALCIUM RESPONSE LOCUS PROTEIN S"/>
    <property type="match status" value="1"/>
</dbReference>
<proteinExistence type="predicted"/>
<dbReference type="GO" id="GO:0006313">
    <property type="term" value="P:DNA transposition"/>
    <property type="evidence" value="ECO:0007669"/>
    <property type="project" value="InterPro"/>
</dbReference>
<sequence>MMKKSRYSETQTVKILKEVEADRLVKEVCRQYSISDVTYYNWNAKYGGMDASDIKRLKDLEEENRRLKKMFAGLSLDHRILKDIVEKKL</sequence>
<name>A0A2H9T2A8_9ZZZZ</name>
<dbReference type="EMBL" id="NSIT01000723">
    <property type="protein sequence ID" value="PJE77349.1"/>
    <property type="molecule type" value="Genomic_DNA"/>
</dbReference>
<dbReference type="Pfam" id="PF01527">
    <property type="entry name" value="HTH_Tnp_1"/>
    <property type="match status" value="1"/>
</dbReference>
<dbReference type="GO" id="GO:0003677">
    <property type="term" value="F:DNA binding"/>
    <property type="evidence" value="ECO:0007669"/>
    <property type="project" value="InterPro"/>
</dbReference>
<dbReference type="InterPro" id="IPR009057">
    <property type="entry name" value="Homeodomain-like_sf"/>
</dbReference>
<dbReference type="PANTHER" id="PTHR33609">
    <property type="entry name" value="LOW CALCIUM RESPONSE LOCUS PROTEIN S"/>
    <property type="match status" value="1"/>
</dbReference>
<dbReference type="SUPFAM" id="SSF46689">
    <property type="entry name" value="Homeodomain-like"/>
    <property type="match status" value="1"/>
</dbReference>
<gene>
    <name evidence="1" type="ORF">CI610_03732</name>
</gene>
<evidence type="ECO:0008006" key="2">
    <source>
        <dbReference type="Google" id="ProtNLM"/>
    </source>
</evidence>
<dbReference type="AlphaFoldDB" id="A0A2H9T2A8"/>
<protein>
    <recommendedName>
        <fullName evidence="2">Transposase</fullName>
    </recommendedName>
</protein>